<accession>H3H5W2</accession>
<evidence type="ECO:0000313" key="2">
    <source>
        <dbReference type="Proteomes" id="UP000005238"/>
    </source>
</evidence>
<dbReference type="EMBL" id="DS566123">
    <property type="status" value="NOT_ANNOTATED_CDS"/>
    <property type="molecule type" value="Genomic_DNA"/>
</dbReference>
<evidence type="ECO:0000313" key="1">
    <source>
        <dbReference type="EnsemblProtists" id="Phyra86049"/>
    </source>
</evidence>
<dbReference type="Proteomes" id="UP000005238">
    <property type="component" value="Unassembled WGS sequence"/>
</dbReference>
<reference evidence="2" key="1">
    <citation type="journal article" date="2006" name="Science">
        <title>Phytophthora genome sequences uncover evolutionary origins and mechanisms of pathogenesis.</title>
        <authorList>
            <person name="Tyler B.M."/>
            <person name="Tripathy S."/>
            <person name="Zhang X."/>
            <person name="Dehal P."/>
            <person name="Jiang R.H."/>
            <person name="Aerts A."/>
            <person name="Arredondo F.D."/>
            <person name="Baxter L."/>
            <person name="Bensasson D."/>
            <person name="Beynon J.L."/>
            <person name="Chapman J."/>
            <person name="Damasceno C.M."/>
            <person name="Dorrance A.E."/>
            <person name="Dou D."/>
            <person name="Dickerman A.W."/>
            <person name="Dubchak I.L."/>
            <person name="Garbelotto M."/>
            <person name="Gijzen M."/>
            <person name="Gordon S.G."/>
            <person name="Govers F."/>
            <person name="Grunwald N.J."/>
            <person name="Huang W."/>
            <person name="Ivors K.L."/>
            <person name="Jones R.W."/>
            <person name="Kamoun S."/>
            <person name="Krampis K."/>
            <person name="Lamour K.H."/>
            <person name="Lee M.K."/>
            <person name="McDonald W.H."/>
            <person name="Medina M."/>
            <person name="Meijer H.J."/>
            <person name="Nordberg E.K."/>
            <person name="Maclean D.J."/>
            <person name="Ospina-Giraldo M.D."/>
            <person name="Morris P.F."/>
            <person name="Phuntumart V."/>
            <person name="Putnam N.H."/>
            <person name="Rash S."/>
            <person name="Rose J.K."/>
            <person name="Sakihama Y."/>
            <person name="Salamov A.A."/>
            <person name="Savidor A."/>
            <person name="Scheuring C.F."/>
            <person name="Smith B.M."/>
            <person name="Sobral B.W."/>
            <person name="Terry A."/>
            <person name="Torto-Alalibo T.A."/>
            <person name="Win J."/>
            <person name="Xu Z."/>
            <person name="Zhang H."/>
            <person name="Grigoriev I.V."/>
            <person name="Rokhsar D.S."/>
            <person name="Boore J.L."/>
        </authorList>
    </citation>
    <scope>NUCLEOTIDE SEQUENCE [LARGE SCALE GENOMIC DNA]</scope>
    <source>
        <strain evidence="2">Pr102</strain>
    </source>
</reference>
<dbReference type="EnsemblProtists" id="Phyra84818">
    <property type="protein sequence ID" value="Phyra84818"/>
    <property type="gene ID" value="Phyra84818"/>
</dbReference>
<keyword evidence="2" id="KW-1185">Reference proteome</keyword>
<dbReference type="VEuPathDB" id="FungiDB:KRP23_4488"/>
<reference evidence="1" key="2">
    <citation type="submission" date="2015-06" db="UniProtKB">
        <authorList>
            <consortium name="EnsemblProtists"/>
        </authorList>
    </citation>
    <scope>IDENTIFICATION</scope>
    <source>
        <strain evidence="1">Pr102</strain>
    </source>
</reference>
<organism evidence="1 2">
    <name type="scientific">Phytophthora ramorum</name>
    <name type="common">Sudden oak death agent</name>
    <dbReference type="NCBI Taxonomy" id="164328"/>
    <lineage>
        <taxon>Eukaryota</taxon>
        <taxon>Sar</taxon>
        <taxon>Stramenopiles</taxon>
        <taxon>Oomycota</taxon>
        <taxon>Peronosporomycetes</taxon>
        <taxon>Peronosporales</taxon>
        <taxon>Peronosporaceae</taxon>
        <taxon>Phytophthora</taxon>
    </lineage>
</organism>
<protein>
    <submittedName>
        <fullName evidence="1">Uncharacterized protein</fullName>
    </submittedName>
</protein>
<dbReference type="EnsemblProtists" id="Phyra86049">
    <property type="protein sequence ID" value="Phyra86049"/>
    <property type="gene ID" value="Phyra86049"/>
</dbReference>
<sequence length="181" mass="20035">MLHEGRATAQLETSAYFGSLTFLSKFSLCILDFLPQALHFRHLLPLHTLIPVRAFRVNLRLHALSVGSTQTFLFQDINSRCILGGFLNSSFILGLACFQVLRTASSFETSSLSTYKSVREFLDMSACIQIALVSTSLSLHGFQAFSGEKFLLLVLHSGLPLLLVSQDVQLSLGWLRAGGRR</sequence>
<dbReference type="EMBL" id="DS566426">
    <property type="status" value="NOT_ANNOTATED_CDS"/>
    <property type="molecule type" value="Genomic_DNA"/>
</dbReference>
<dbReference type="HOGENOM" id="CLU_1691409_0_0_1"/>
<proteinExistence type="predicted"/>
<dbReference type="InParanoid" id="H3H5W2"/>
<name>H3H5W2_PHYRM</name>
<dbReference type="AlphaFoldDB" id="H3H5W2"/>